<organism evidence="1 2">
    <name type="scientific">Luteolibacter yonseiensis</name>
    <dbReference type="NCBI Taxonomy" id="1144680"/>
    <lineage>
        <taxon>Bacteria</taxon>
        <taxon>Pseudomonadati</taxon>
        <taxon>Verrucomicrobiota</taxon>
        <taxon>Verrucomicrobiia</taxon>
        <taxon>Verrucomicrobiales</taxon>
        <taxon>Verrucomicrobiaceae</taxon>
        <taxon>Luteolibacter</taxon>
    </lineage>
</organism>
<dbReference type="InterPro" id="IPR016024">
    <property type="entry name" value="ARM-type_fold"/>
</dbReference>
<dbReference type="RefSeq" id="WP_200349838.1">
    <property type="nucleotide sequence ID" value="NZ_BAABHZ010000010.1"/>
</dbReference>
<reference evidence="1" key="1">
    <citation type="submission" date="2021-01" db="EMBL/GenBank/DDBJ databases">
        <title>Modified the classification status of verrucomicrobia.</title>
        <authorList>
            <person name="Feng X."/>
        </authorList>
    </citation>
    <scope>NUCLEOTIDE SEQUENCE</scope>
    <source>
        <strain evidence="1">JCM 18052</strain>
    </source>
</reference>
<dbReference type="SUPFAM" id="SSF48371">
    <property type="entry name" value="ARM repeat"/>
    <property type="match status" value="1"/>
</dbReference>
<sequence length="368" mass="42091">MEPFKNAFSYPNACRIATRILDVHPAFPMAAFRRGLEEELEPLELKQRMRSIALRIEAGLPESPELFPILVKTLARNEDDPDGLRGFLVWPLTDIVARRGLDHFEESMAALREMTRVFTAEFAIRPFLREHRQRTLRHMKKWAKDPDEHVRRLVSEGTRPLLPWGERLPELMADPGLAMPLLEILHRDKSDYVRLSVSNHLNDFSKSHPELVLETLAKWRDAGKPDAGFAKLARHACRTLIKQGHPQALSYHGFGSADSLEIEEFSLLTPAVEIGGHLEYRLRVRNTSPAPLRVLYDYAILHRKANGSQTPKVFKGRVRELAGGEIWEITGRHPMKPVTTRVYHSGRHAIEPRLNGRAFPALDFDFHA</sequence>
<gene>
    <name evidence="1" type="ORF">JIN84_04640</name>
</gene>
<dbReference type="EMBL" id="JAENIK010000004">
    <property type="protein sequence ID" value="MBK1814890.1"/>
    <property type="molecule type" value="Genomic_DNA"/>
</dbReference>
<dbReference type="Gene3D" id="1.25.40.290">
    <property type="entry name" value="ARM repeat domains"/>
    <property type="match status" value="1"/>
</dbReference>
<evidence type="ECO:0000313" key="1">
    <source>
        <dbReference type="EMBL" id="MBK1814890.1"/>
    </source>
</evidence>
<proteinExistence type="predicted"/>
<comment type="caution">
    <text evidence="1">The sequence shown here is derived from an EMBL/GenBank/DDBJ whole genome shotgun (WGS) entry which is preliminary data.</text>
</comment>
<evidence type="ECO:0000313" key="2">
    <source>
        <dbReference type="Proteomes" id="UP000600139"/>
    </source>
</evidence>
<dbReference type="Pfam" id="PF08713">
    <property type="entry name" value="DNA_alkylation"/>
    <property type="match status" value="1"/>
</dbReference>
<protein>
    <submittedName>
        <fullName evidence="1">DNA alkylation repair protein</fullName>
    </submittedName>
</protein>
<dbReference type="InterPro" id="IPR014825">
    <property type="entry name" value="DNA_alkylation"/>
</dbReference>
<name>A0A934R3N5_9BACT</name>
<accession>A0A934R3N5</accession>
<dbReference type="Proteomes" id="UP000600139">
    <property type="component" value="Unassembled WGS sequence"/>
</dbReference>
<dbReference type="AlphaFoldDB" id="A0A934R3N5"/>
<keyword evidence="2" id="KW-1185">Reference proteome</keyword>